<keyword evidence="2" id="KW-0560">Oxidoreductase</keyword>
<dbReference type="PROSITE" id="PS51819">
    <property type="entry name" value="VOC"/>
    <property type="match status" value="1"/>
</dbReference>
<protein>
    <submittedName>
        <fullName evidence="2">Dioxygenase</fullName>
    </submittedName>
</protein>
<reference evidence="3" key="1">
    <citation type="submission" date="2023-07" db="EMBL/GenBank/DDBJ databases">
        <title>Whole genome shotgun sequence of Streptomyces achromogenes subsp. rubradiris NBRC 14000.</title>
        <authorList>
            <person name="Komaki H."/>
            <person name="Tamura T."/>
        </authorList>
    </citation>
    <scope>NUCLEOTIDE SEQUENCE [LARGE SCALE GENOMIC DNA]</scope>
    <source>
        <strain evidence="3">NBRC 14000</strain>
    </source>
</reference>
<proteinExistence type="predicted"/>
<dbReference type="GO" id="GO:0051213">
    <property type="term" value="F:dioxygenase activity"/>
    <property type="evidence" value="ECO:0007669"/>
    <property type="project" value="UniProtKB-KW"/>
</dbReference>
<gene>
    <name evidence="2" type="ORF">Srubr_15070</name>
</gene>
<dbReference type="Gene3D" id="3.10.180.10">
    <property type="entry name" value="2,3-Dihydroxybiphenyl 1,2-Dioxygenase, domain 1"/>
    <property type="match status" value="1"/>
</dbReference>
<keyword evidence="3" id="KW-1185">Reference proteome</keyword>
<dbReference type="InterPro" id="IPR004360">
    <property type="entry name" value="Glyas_Fos-R_dOase_dom"/>
</dbReference>
<dbReference type="InterPro" id="IPR029068">
    <property type="entry name" value="Glyas_Bleomycin-R_OHBP_Dase"/>
</dbReference>
<comment type="caution">
    <text evidence="2">The sequence shown here is derived from an EMBL/GenBank/DDBJ whole genome shotgun (WGS) entry which is preliminary data.</text>
</comment>
<evidence type="ECO:0000313" key="3">
    <source>
        <dbReference type="Proteomes" id="UP000646738"/>
    </source>
</evidence>
<dbReference type="PANTHER" id="PTHR21366:SF14">
    <property type="entry name" value="GLYOXALASE DOMAIN-CONTAINING PROTEIN 5"/>
    <property type="match status" value="1"/>
</dbReference>
<evidence type="ECO:0000313" key="2">
    <source>
        <dbReference type="EMBL" id="GHI51661.1"/>
    </source>
</evidence>
<dbReference type="Pfam" id="PF00903">
    <property type="entry name" value="Glyoxalase"/>
    <property type="match status" value="1"/>
</dbReference>
<accession>A0ABQ3R741</accession>
<dbReference type="InterPro" id="IPR050383">
    <property type="entry name" value="GlyoxalaseI/FosfomycinResist"/>
</dbReference>
<feature type="domain" description="VOC" evidence="1">
    <location>
        <begin position="19"/>
        <end position="153"/>
    </location>
</feature>
<dbReference type="CDD" id="cd06587">
    <property type="entry name" value="VOC"/>
    <property type="match status" value="1"/>
</dbReference>
<name>A0ABQ3R741_STRRR</name>
<keyword evidence="2" id="KW-0223">Dioxygenase</keyword>
<organism evidence="2 3">
    <name type="scientific">Streptomyces rubradiris</name>
    <name type="common">Streptomyces achromogenes subsp. rubradiris</name>
    <dbReference type="NCBI Taxonomy" id="285531"/>
    <lineage>
        <taxon>Bacteria</taxon>
        <taxon>Bacillati</taxon>
        <taxon>Actinomycetota</taxon>
        <taxon>Actinomycetes</taxon>
        <taxon>Kitasatosporales</taxon>
        <taxon>Streptomycetaceae</taxon>
        <taxon>Streptomyces</taxon>
    </lineage>
</organism>
<evidence type="ECO:0000259" key="1">
    <source>
        <dbReference type="PROSITE" id="PS51819"/>
    </source>
</evidence>
<dbReference type="Proteomes" id="UP000646738">
    <property type="component" value="Unassembled WGS sequence"/>
</dbReference>
<sequence>MWVAREATSLVRMTKNSTRLDHVVLWVTDPVAAAAFYETAVGLEPVGVAEYTNGESSFPSVRVNEETILDLAPHSLAARMRMLPGSADSAGHPVNHICLALPADAFDDLRARLEEHGVPVSGIDPGLSGARGDATRSFYFRDPDGNVFEARHYD</sequence>
<dbReference type="InterPro" id="IPR037523">
    <property type="entry name" value="VOC_core"/>
</dbReference>
<dbReference type="SUPFAM" id="SSF54593">
    <property type="entry name" value="Glyoxalase/Bleomycin resistance protein/Dihydroxybiphenyl dioxygenase"/>
    <property type="match status" value="1"/>
</dbReference>
<dbReference type="EMBL" id="BNEA01000001">
    <property type="protein sequence ID" value="GHI51661.1"/>
    <property type="molecule type" value="Genomic_DNA"/>
</dbReference>
<dbReference type="PANTHER" id="PTHR21366">
    <property type="entry name" value="GLYOXALASE FAMILY PROTEIN"/>
    <property type="match status" value="1"/>
</dbReference>